<keyword evidence="2" id="KW-0812">Transmembrane</keyword>
<keyword evidence="5" id="KW-1185">Reference proteome</keyword>
<dbReference type="EMBL" id="JBJKBG010000007">
    <property type="protein sequence ID" value="KAL3730281.1"/>
    <property type="molecule type" value="Genomic_DNA"/>
</dbReference>
<feature type="transmembrane region" description="Helical" evidence="2">
    <location>
        <begin position="470"/>
        <end position="492"/>
    </location>
</feature>
<dbReference type="Pfam" id="PF03140">
    <property type="entry name" value="DUF247"/>
    <property type="match status" value="2"/>
</dbReference>
<dbReference type="EMBL" id="JBJKBG010000007">
    <property type="protein sequence ID" value="KAL3730292.1"/>
    <property type="molecule type" value="Genomic_DNA"/>
</dbReference>
<keyword evidence="2" id="KW-1133">Transmembrane helix</keyword>
<dbReference type="AlphaFoldDB" id="A0ABD3JWT8"/>
<sequence>MSSSSTSIINPSLSEEQWVKHIRDALDHGIDIETPVSVHCVPEFIRSAKPEAYVPHHVALGPYHHLRPQLYHMEHPKLATARRAQAALKLPAFDRTAGFAPSGGGEDSRKLPAALGSRHGHSEMDHDHRQLVLARPTIENSANEVRENEEDESIDRKLGEMLTRFCKGISPLGLEMCLPSEAIQRKHLLDLLYNLILGTTGPEAAQTKKNELRSASFFRLIDMASTQTSKVTKAWNKLSKCSFMKKLKVLIKLFFKMVSILASIVTAAWNELSKFSFMKELKERIELIFKIIQVAMQLIPRCSEYLLNDPFQEIVMIPTASKLRSVGIKLSLATGGIKTIAFDKKTATLKLPHIDLDAITEVLLRNLVAYEMISQRDSLILTRYTELMYGIIDTSEDLKLLREASIVLNRLNSDNKLVELFNGVFKSIDSKSIASKLDETIRDVNEYYNSTRKVKAYNLMRKYVYSSWKFLTVVATVVLILLMVLQTFYSVLSCPRLFNKA</sequence>
<feature type="region of interest" description="Disordered" evidence="1">
    <location>
        <begin position="99"/>
        <end position="125"/>
    </location>
</feature>
<dbReference type="PANTHER" id="PTHR31170">
    <property type="entry name" value="BNAC04G53230D PROTEIN"/>
    <property type="match status" value="1"/>
</dbReference>
<evidence type="ECO:0000313" key="4">
    <source>
        <dbReference type="EMBL" id="KAL3730292.1"/>
    </source>
</evidence>
<organism evidence="3 5">
    <name type="scientific">Eucalyptus globulus</name>
    <name type="common">Tasmanian blue gum</name>
    <dbReference type="NCBI Taxonomy" id="34317"/>
    <lineage>
        <taxon>Eukaryota</taxon>
        <taxon>Viridiplantae</taxon>
        <taxon>Streptophyta</taxon>
        <taxon>Embryophyta</taxon>
        <taxon>Tracheophyta</taxon>
        <taxon>Spermatophyta</taxon>
        <taxon>Magnoliopsida</taxon>
        <taxon>eudicotyledons</taxon>
        <taxon>Gunneridae</taxon>
        <taxon>Pentapetalae</taxon>
        <taxon>rosids</taxon>
        <taxon>malvids</taxon>
        <taxon>Myrtales</taxon>
        <taxon>Myrtaceae</taxon>
        <taxon>Myrtoideae</taxon>
        <taxon>Eucalypteae</taxon>
        <taxon>Eucalyptus</taxon>
    </lineage>
</organism>
<evidence type="ECO:0000313" key="3">
    <source>
        <dbReference type="EMBL" id="KAL3730281.1"/>
    </source>
</evidence>
<keyword evidence="2" id="KW-0472">Membrane</keyword>
<accession>A0ABD3JWT8</accession>
<reference evidence="3 5" key="1">
    <citation type="submission" date="2024-11" db="EMBL/GenBank/DDBJ databases">
        <title>Chromosome-level genome assembly of Eucalyptus globulus Labill. provides insights into its genome evolution.</title>
        <authorList>
            <person name="Li X."/>
        </authorList>
    </citation>
    <scope>NUCLEOTIDE SEQUENCE [LARGE SCALE GENOMIC DNA]</scope>
    <source>
        <strain evidence="3">CL2024</strain>
        <tissue evidence="3">Fresh tender leaves</tissue>
    </source>
</reference>
<evidence type="ECO:0000313" key="5">
    <source>
        <dbReference type="Proteomes" id="UP001634007"/>
    </source>
</evidence>
<dbReference type="InterPro" id="IPR004158">
    <property type="entry name" value="DUF247_pln"/>
</dbReference>
<dbReference type="PANTHER" id="PTHR31170:SF25">
    <property type="entry name" value="BNAA09G04570D PROTEIN"/>
    <property type="match status" value="1"/>
</dbReference>
<comment type="caution">
    <text evidence="3">The sequence shown here is derived from an EMBL/GenBank/DDBJ whole genome shotgun (WGS) entry which is preliminary data.</text>
</comment>
<evidence type="ECO:0000256" key="2">
    <source>
        <dbReference type="SAM" id="Phobius"/>
    </source>
</evidence>
<proteinExistence type="predicted"/>
<protein>
    <submittedName>
        <fullName evidence="3">Uncharacterized protein</fullName>
    </submittedName>
</protein>
<evidence type="ECO:0000256" key="1">
    <source>
        <dbReference type="SAM" id="MobiDB-lite"/>
    </source>
</evidence>
<dbReference type="Proteomes" id="UP001634007">
    <property type="component" value="Unassembled WGS sequence"/>
</dbReference>
<name>A0ABD3JWT8_EUCGL</name>
<gene>
    <name evidence="3" type="ORF">ACJRO7_027307</name>
    <name evidence="4" type="ORF">ACJRO7_027318</name>
</gene>